<dbReference type="InterPro" id="IPR006597">
    <property type="entry name" value="Sel1-like"/>
</dbReference>
<feature type="chain" id="PRO_5032897103" evidence="1">
    <location>
        <begin position="29"/>
        <end position="387"/>
    </location>
</feature>
<comment type="caution">
    <text evidence="3">The sequence shown here is derived from an EMBL/GenBank/DDBJ whole genome shotgun (WGS) entry which is preliminary data.</text>
</comment>
<dbReference type="InterPro" id="IPR007730">
    <property type="entry name" value="SPOR-like_dom"/>
</dbReference>
<dbReference type="Gene3D" id="1.25.40.10">
    <property type="entry name" value="Tetratricopeptide repeat domain"/>
    <property type="match status" value="1"/>
</dbReference>
<dbReference type="Pfam" id="PF08238">
    <property type="entry name" value="Sel1"/>
    <property type="match status" value="2"/>
</dbReference>
<evidence type="ECO:0000313" key="3">
    <source>
        <dbReference type="EMBL" id="MXO92357.1"/>
    </source>
</evidence>
<sequence length="387" mass="39985">MARAIARWNWAAAAAAAALLAGTAPLGATVRDGVEAWSRGDYAAAVAQWQAPAAAGDPDAMFNLGQAYRLGRGVVQDNARAEDLYRRAAQAGHVQAADTWGLMMFQDGRREQALPYVEAAARRGDPRAQYLIGIAHFNGDLVPLDWERAYALMTLANASGLPQAAPALVQMDTHIPIEQRQAGAALARSLEDEALAARQAELAAADLAVEGGVPRAGGSVSAPTLANAPAPRADQTVTVSPSVAAARAAVEQARQATGTASPAEAGASFANAAPVTIAPTPRPEPAPARVARIPDAATAVVSAPVPAATQRSGPWRVQLGAFGVAGNAERLWARVASRPEVAGRERLLLPTGRVTRLQAAGYASQGDAQAACNGLRRAGFECLVTRN</sequence>
<dbReference type="SUPFAM" id="SSF110997">
    <property type="entry name" value="Sporulation related repeat"/>
    <property type="match status" value="1"/>
</dbReference>
<dbReference type="Pfam" id="PF05036">
    <property type="entry name" value="SPOR"/>
    <property type="match status" value="1"/>
</dbReference>
<dbReference type="InterPro" id="IPR052748">
    <property type="entry name" value="ISR_Activator"/>
</dbReference>
<name>A0A845A046_9SPHN</name>
<feature type="signal peptide" evidence="1">
    <location>
        <begin position="1"/>
        <end position="28"/>
    </location>
</feature>
<protein>
    <submittedName>
        <fullName evidence="3">Sporulation protein</fullName>
    </submittedName>
</protein>
<dbReference type="SMART" id="SM00671">
    <property type="entry name" value="SEL1"/>
    <property type="match status" value="2"/>
</dbReference>
<feature type="domain" description="SPOR" evidence="2">
    <location>
        <begin position="309"/>
        <end position="387"/>
    </location>
</feature>
<dbReference type="Proteomes" id="UP000460626">
    <property type="component" value="Unassembled WGS sequence"/>
</dbReference>
<dbReference type="AlphaFoldDB" id="A0A845A046"/>
<dbReference type="OrthoDB" id="112232at2"/>
<dbReference type="InterPro" id="IPR036680">
    <property type="entry name" value="SPOR-like_sf"/>
</dbReference>
<dbReference type="PANTHER" id="PTHR45011">
    <property type="entry name" value="DAP3-BINDING CELL DEATH ENHANCER 1"/>
    <property type="match status" value="1"/>
</dbReference>
<keyword evidence="1" id="KW-0732">Signal</keyword>
<evidence type="ECO:0000313" key="4">
    <source>
        <dbReference type="Proteomes" id="UP000460626"/>
    </source>
</evidence>
<reference evidence="3 4" key="1">
    <citation type="submission" date="2019-12" db="EMBL/GenBank/DDBJ databases">
        <title>Genomic-based taxomic classification of the family Erythrobacteraceae.</title>
        <authorList>
            <person name="Xu L."/>
        </authorList>
    </citation>
    <scope>NUCLEOTIDE SEQUENCE [LARGE SCALE GENOMIC DNA]</scope>
    <source>
        <strain evidence="3 4">RC4-10-4</strain>
    </source>
</reference>
<accession>A0A845A046</accession>
<keyword evidence="4" id="KW-1185">Reference proteome</keyword>
<gene>
    <name evidence="3" type="ORF">GRI62_01895</name>
</gene>
<dbReference type="SUPFAM" id="SSF81901">
    <property type="entry name" value="HCP-like"/>
    <property type="match status" value="1"/>
</dbReference>
<proteinExistence type="predicted"/>
<evidence type="ECO:0000256" key="1">
    <source>
        <dbReference type="SAM" id="SignalP"/>
    </source>
</evidence>
<dbReference type="EMBL" id="WTYH01000001">
    <property type="protein sequence ID" value="MXO92357.1"/>
    <property type="molecule type" value="Genomic_DNA"/>
</dbReference>
<dbReference type="RefSeq" id="WP_131451746.1">
    <property type="nucleotide sequence ID" value="NZ_BMJK01000001.1"/>
</dbReference>
<evidence type="ECO:0000259" key="2">
    <source>
        <dbReference type="PROSITE" id="PS51724"/>
    </source>
</evidence>
<dbReference type="InterPro" id="IPR011990">
    <property type="entry name" value="TPR-like_helical_dom_sf"/>
</dbReference>
<dbReference type="PANTHER" id="PTHR45011:SF1">
    <property type="entry name" value="DAP3-BINDING CELL DEATH ENHANCER 1"/>
    <property type="match status" value="1"/>
</dbReference>
<dbReference type="Gene3D" id="3.30.70.1070">
    <property type="entry name" value="Sporulation related repeat"/>
    <property type="match status" value="1"/>
</dbReference>
<dbReference type="GO" id="GO:0042834">
    <property type="term" value="F:peptidoglycan binding"/>
    <property type="evidence" value="ECO:0007669"/>
    <property type="project" value="InterPro"/>
</dbReference>
<dbReference type="PROSITE" id="PS51724">
    <property type="entry name" value="SPOR"/>
    <property type="match status" value="1"/>
</dbReference>
<organism evidence="3 4">
    <name type="scientific">Aurantiacibacter arachoides</name>
    <dbReference type="NCBI Taxonomy" id="1850444"/>
    <lineage>
        <taxon>Bacteria</taxon>
        <taxon>Pseudomonadati</taxon>
        <taxon>Pseudomonadota</taxon>
        <taxon>Alphaproteobacteria</taxon>
        <taxon>Sphingomonadales</taxon>
        <taxon>Erythrobacteraceae</taxon>
        <taxon>Aurantiacibacter</taxon>
    </lineage>
</organism>